<dbReference type="SUPFAM" id="SSF103473">
    <property type="entry name" value="MFS general substrate transporter"/>
    <property type="match status" value="1"/>
</dbReference>
<dbReference type="GeneID" id="43673718"/>
<dbReference type="Gene3D" id="1.20.1720.10">
    <property type="entry name" value="Multidrug resistance protein D"/>
    <property type="match status" value="2"/>
</dbReference>
<evidence type="ECO:0000256" key="2">
    <source>
        <dbReference type="ARBA" id="ARBA00008335"/>
    </source>
</evidence>
<sequence>MSGSVASQAEYAGTRSSKTNKQASPKHPWRFWTTIIALSLTRLLSTIEGIIITSALPTITEALGGSGSYIWVPNPYFLASLAILPLVSQASDIFGRRPLLLMAVALFILGSGLCGGASSMRMLVAARTVQGIGGGAIALLINTVVTAAVGPLLGGLTTNHSTWRWVFYLNLPIGVSINRLPIFAGVLPFAIIGGILLSKLGRHKPLHFLGFIPSLSLWVCFQLLFSVGAGLLAGITLPAMQAPLDESLVAVSTGVWSFARGFGSVWGVTIPSAVYNNQCRKHARSITNPAIGHYLIRGRAYQYSTNALLASIQDPVSREQVVQVFQKSLRTVWLVAIVFAGLGLVVTLVEKEVNLRDKLNTRFGLDERESDEIRNPNMNDDMDDDAEDDKDDNTDSSAEDDANLSRRMTLPIHPAAKTKQNAITDLQADAPHSLKEHIEKLLSLTLGETIEAISDLMSGPAINVVSNEERLITHDNHEGTVDLVRLCEVYDNCAKRWLEEHADLQAHILQGSFDTLVLSLYRFGDLALKAGLTTWEAMELPDDCNH</sequence>
<evidence type="ECO:0000313" key="11">
    <source>
        <dbReference type="Proteomes" id="UP000325579"/>
    </source>
</evidence>
<dbReference type="EMBL" id="ML736752">
    <property type="protein sequence ID" value="KAE8406640.1"/>
    <property type="molecule type" value="Genomic_DNA"/>
</dbReference>
<feature type="compositionally biased region" description="Acidic residues" evidence="8">
    <location>
        <begin position="380"/>
        <end position="402"/>
    </location>
</feature>
<comment type="similarity">
    <text evidence="2">Belongs to the major facilitator superfamily.</text>
</comment>
<organism evidence="10 11">
    <name type="scientific">Aspergillus pseudonomiae</name>
    <dbReference type="NCBI Taxonomy" id="1506151"/>
    <lineage>
        <taxon>Eukaryota</taxon>
        <taxon>Fungi</taxon>
        <taxon>Dikarya</taxon>
        <taxon>Ascomycota</taxon>
        <taxon>Pezizomycotina</taxon>
        <taxon>Eurotiomycetes</taxon>
        <taxon>Eurotiomycetidae</taxon>
        <taxon>Eurotiales</taxon>
        <taxon>Aspergillaceae</taxon>
        <taxon>Aspergillus</taxon>
        <taxon>Aspergillus subgen. Circumdati</taxon>
    </lineage>
</organism>
<dbReference type="PANTHER" id="PTHR23501">
    <property type="entry name" value="MAJOR FACILITATOR SUPERFAMILY"/>
    <property type="match status" value="1"/>
</dbReference>
<evidence type="ECO:0000256" key="1">
    <source>
        <dbReference type="ARBA" id="ARBA00004141"/>
    </source>
</evidence>
<keyword evidence="11" id="KW-1185">Reference proteome</keyword>
<keyword evidence="5 9" id="KW-1133">Transmembrane helix</keyword>
<feature type="transmembrane region" description="Helical" evidence="9">
    <location>
        <begin position="132"/>
        <end position="153"/>
    </location>
</feature>
<accession>A0A5N7DJN0</accession>
<dbReference type="PANTHER" id="PTHR23501:SF187">
    <property type="entry name" value="MAJOR FACILITATOR SUPERFAMILY (MFS) PROFILE DOMAIN-CONTAINING PROTEIN"/>
    <property type="match status" value="1"/>
</dbReference>
<keyword evidence="7" id="KW-0325">Glycoprotein</keyword>
<evidence type="ECO:0000256" key="6">
    <source>
        <dbReference type="ARBA" id="ARBA00023136"/>
    </source>
</evidence>
<comment type="subcellular location">
    <subcellularLocation>
        <location evidence="1">Membrane</location>
        <topology evidence="1">Multi-pass membrane protein</topology>
    </subcellularLocation>
</comment>
<dbReference type="Proteomes" id="UP000325579">
    <property type="component" value="Unassembled WGS sequence"/>
</dbReference>
<keyword evidence="3" id="KW-0813">Transport</keyword>
<evidence type="ECO:0000256" key="7">
    <source>
        <dbReference type="ARBA" id="ARBA00023180"/>
    </source>
</evidence>
<reference evidence="10 11" key="1">
    <citation type="submission" date="2019-04" db="EMBL/GenBank/DDBJ databases">
        <authorList>
            <consortium name="DOE Joint Genome Institute"/>
            <person name="Mondo S."/>
            <person name="Kjaerbolling I."/>
            <person name="Vesth T."/>
            <person name="Frisvad J.C."/>
            <person name="Nybo J.L."/>
            <person name="Theobald S."/>
            <person name="Kildgaard S."/>
            <person name="Isbrandt T."/>
            <person name="Kuo A."/>
            <person name="Sato A."/>
            <person name="Lyhne E.K."/>
            <person name="Kogle M.E."/>
            <person name="Wiebenga A."/>
            <person name="Kun R.S."/>
            <person name="Lubbers R.J."/>
            <person name="Makela M.R."/>
            <person name="Barry K."/>
            <person name="Chovatia M."/>
            <person name="Clum A."/>
            <person name="Daum C."/>
            <person name="Haridas S."/>
            <person name="He G."/>
            <person name="LaButti K."/>
            <person name="Lipzen A."/>
            <person name="Riley R."/>
            <person name="Salamov A."/>
            <person name="Simmons B.A."/>
            <person name="Magnuson J.K."/>
            <person name="Henrissat B."/>
            <person name="Mortensen U.H."/>
            <person name="Larsen T.O."/>
            <person name="Devries R.P."/>
            <person name="Grigoriev I.V."/>
            <person name="Machida M."/>
            <person name="Baker S.E."/>
            <person name="Andersen M.R."/>
            <person name="Cantor M.N."/>
            <person name="Hua S.X."/>
        </authorList>
    </citation>
    <scope>NUCLEOTIDE SEQUENCE [LARGE SCALE GENOMIC DNA]</scope>
    <source>
        <strain evidence="10 11">CBS 119388</strain>
    </source>
</reference>
<dbReference type="InterPro" id="IPR036259">
    <property type="entry name" value="MFS_trans_sf"/>
</dbReference>
<dbReference type="Pfam" id="PF07690">
    <property type="entry name" value="MFS_1"/>
    <property type="match status" value="1"/>
</dbReference>
<feature type="transmembrane region" description="Helical" evidence="9">
    <location>
        <begin position="331"/>
        <end position="349"/>
    </location>
</feature>
<dbReference type="AlphaFoldDB" id="A0A5N7DJN0"/>
<keyword evidence="4 9" id="KW-0812">Transmembrane</keyword>
<evidence type="ECO:0000256" key="3">
    <source>
        <dbReference type="ARBA" id="ARBA00022448"/>
    </source>
</evidence>
<evidence type="ECO:0000256" key="8">
    <source>
        <dbReference type="SAM" id="MobiDB-lite"/>
    </source>
</evidence>
<protein>
    <submittedName>
        <fullName evidence="10">Major facilitator superfamily domain-containing protein</fullName>
    </submittedName>
</protein>
<dbReference type="GO" id="GO:0005886">
    <property type="term" value="C:plasma membrane"/>
    <property type="evidence" value="ECO:0007669"/>
    <property type="project" value="TreeGrafter"/>
</dbReference>
<feature type="transmembrane region" description="Helical" evidence="9">
    <location>
        <begin position="68"/>
        <end position="87"/>
    </location>
</feature>
<evidence type="ECO:0000256" key="9">
    <source>
        <dbReference type="SAM" id="Phobius"/>
    </source>
</evidence>
<feature type="transmembrane region" description="Helical" evidence="9">
    <location>
        <begin position="173"/>
        <end position="197"/>
    </location>
</feature>
<gene>
    <name evidence="10" type="ORF">BDV37DRAFT_291792</name>
</gene>
<evidence type="ECO:0000313" key="10">
    <source>
        <dbReference type="EMBL" id="KAE8406640.1"/>
    </source>
</evidence>
<feature type="transmembrane region" description="Helical" evidence="9">
    <location>
        <begin position="255"/>
        <end position="275"/>
    </location>
</feature>
<evidence type="ECO:0000256" key="4">
    <source>
        <dbReference type="ARBA" id="ARBA00022692"/>
    </source>
</evidence>
<feature type="transmembrane region" description="Helical" evidence="9">
    <location>
        <begin position="31"/>
        <end position="56"/>
    </location>
</feature>
<feature type="compositionally biased region" description="Polar residues" evidence="8">
    <location>
        <begin position="14"/>
        <end position="23"/>
    </location>
</feature>
<evidence type="ECO:0000256" key="5">
    <source>
        <dbReference type="ARBA" id="ARBA00022989"/>
    </source>
</evidence>
<keyword evidence="6 9" id="KW-0472">Membrane</keyword>
<dbReference type="OrthoDB" id="4475425at2759"/>
<dbReference type="RefSeq" id="XP_031943959.1">
    <property type="nucleotide sequence ID" value="XM_032089027.1"/>
</dbReference>
<proteinExistence type="inferred from homology"/>
<dbReference type="InterPro" id="IPR011701">
    <property type="entry name" value="MFS"/>
</dbReference>
<dbReference type="GO" id="GO:0022857">
    <property type="term" value="F:transmembrane transporter activity"/>
    <property type="evidence" value="ECO:0007669"/>
    <property type="project" value="InterPro"/>
</dbReference>
<feature type="region of interest" description="Disordered" evidence="8">
    <location>
        <begin position="1"/>
        <end position="25"/>
    </location>
</feature>
<feature type="transmembrane region" description="Helical" evidence="9">
    <location>
        <begin position="99"/>
        <end position="120"/>
    </location>
</feature>
<feature type="transmembrane region" description="Helical" evidence="9">
    <location>
        <begin position="209"/>
        <end position="235"/>
    </location>
</feature>
<name>A0A5N7DJN0_9EURO</name>
<feature type="region of interest" description="Disordered" evidence="8">
    <location>
        <begin position="367"/>
        <end position="410"/>
    </location>
</feature>